<dbReference type="Proteomes" id="UP000789396">
    <property type="component" value="Unassembled WGS sequence"/>
</dbReference>
<protein>
    <submittedName>
        <fullName evidence="1">1241_t:CDS:1</fullName>
    </submittedName>
</protein>
<dbReference type="EMBL" id="CAJVPZ010063617">
    <property type="protein sequence ID" value="CAG8793464.1"/>
    <property type="molecule type" value="Genomic_DNA"/>
</dbReference>
<dbReference type="AlphaFoldDB" id="A0A9N9P7A3"/>
<dbReference type="OrthoDB" id="5560525at2759"/>
<feature type="non-terminal residue" evidence="1">
    <location>
        <position position="1"/>
    </location>
</feature>
<evidence type="ECO:0000313" key="2">
    <source>
        <dbReference type="Proteomes" id="UP000789396"/>
    </source>
</evidence>
<keyword evidence="2" id="KW-1185">Reference proteome</keyword>
<proteinExistence type="predicted"/>
<feature type="non-terminal residue" evidence="1">
    <location>
        <position position="56"/>
    </location>
</feature>
<name>A0A9N9P7A3_9GLOM</name>
<organism evidence="1 2">
    <name type="scientific">Racocetra fulgida</name>
    <dbReference type="NCBI Taxonomy" id="60492"/>
    <lineage>
        <taxon>Eukaryota</taxon>
        <taxon>Fungi</taxon>
        <taxon>Fungi incertae sedis</taxon>
        <taxon>Mucoromycota</taxon>
        <taxon>Glomeromycotina</taxon>
        <taxon>Glomeromycetes</taxon>
        <taxon>Diversisporales</taxon>
        <taxon>Gigasporaceae</taxon>
        <taxon>Racocetra</taxon>
    </lineage>
</organism>
<sequence length="56" mass="6428">VLLIGVNTWCDTINIKWSVFEKVNQLVFDEANTLEELECLNRETKGKIDNSLKSSE</sequence>
<accession>A0A9N9P7A3</accession>
<comment type="caution">
    <text evidence="1">The sequence shown here is derived from an EMBL/GenBank/DDBJ whole genome shotgun (WGS) entry which is preliminary data.</text>
</comment>
<gene>
    <name evidence="1" type="ORF">RFULGI_LOCUS16979</name>
</gene>
<reference evidence="1" key="1">
    <citation type="submission" date="2021-06" db="EMBL/GenBank/DDBJ databases">
        <authorList>
            <person name="Kallberg Y."/>
            <person name="Tangrot J."/>
            <person name="Rosling A."/>
        </authorList>
    </citation>
    <scope>NUCLEOTIDE SEQUENCE</scope>
    <source>
        <strain evidence="1">IN212</strain>
    </source>
</reference>
<evidence type="ECO:0000313" key="1">
    <source>
        <dbReference type="EMBL" id="CAG8793464.1"/>
    </source>
</evidence>